<dbReference type="GO" id="GO:0000139">
    <property type="term" value="C:Golgi membrane"/>
    <property type="evidence" value="ECO:0007669"/>
    <property type="project" value="InterPro"/>
</dbReference>
<protein>
    <submittedName>
        <fullName evidence="7">Uncharacterized protein</fullName>
    </submittedName>
</protein>
<reference evidence="7" key="1">
    <citation type="submission" date="2021-02" db="EMBL/GenBank/DDBJ databases">
        <authorList>
            <person name="Dougan E. K."/>
            <person name="Rhodes N."/>
            <person name="Thang M."/>
            <person name="Chan C."/>
        </authorList>
    </citation>
    <scope>NUCLEOTIDE SEQUENCE</scope>
</reference>
<feature type="compositionally biased region" description="Polar residues" evidence="5">
    <location>
        <begin position="1070"/>
        <end position="1079"/>
    </location>
</feature>
<accession>A0A813GPJ3</accession>
<evidence type="ECO:0000256" key="6">
    <source>
        <dbReference type="SAM" id="Phobius"/>
    </source>
</evidence>
<sequence>CLAIIFSDSSALASLKEWRLRDCLLSAGVPSVTYLVQNYCVQVAYQNLDGVVFNILNQSKVLFTAFFSFVMTGRTQSLQQCLALGLVSLAGVLVSVPHSGAARIDTSREENRSLGVTCALAAAALSGLGAGITEWALQRRRRNNFLLSLELAVLGCLIIISTLLLGISPDSEKLKQQGLVSLTAGAEVRSYRSGIVVGIITLVAWSAQRGGDFDLLERAIREHGSEQTDNDFCYLDSLSNYRAYLLENPDCDFAPIKNHCVLQATHHRLYGLNSDIRLEVLKAFTPEESEEHHKNSDTVISSLIDSAVSKTKIPTRLSTFVKDKLHNIPEALDTIFITHHRTTNYGHEFIHPPYRYEVPDYIISDLKNIKPQTAHLLLQITNQGSDRNESVDHLQQLARAAFYQTRENTKAPTPQHVTTAMTTDKSVLKANYIIDRMNAASSSSTTERICALCRMPRAAHHNRCINCKHDNTVPYNTKPVIEYYVPSGGHWVLDFGHEIIRHKYIDHDGNQLTQDETSQLIASYMVPVNDKFVTPPLPSGVLAELARQAKPGLPFHPNDLSSYWKDTLNWIDDLDDNNINLEHKLYVEVPPDSEGKCLTTQSDRIMAIRCLLRKHKGEVRLLQGRYDRQHGPLPDEGCYTAPVFMNREERMVSLQHRTESTPTGLPTIVNTPKDFYNSTLASDKNDPLNHRWQRSCAVWTLPTLLAEFGQNFTAKEIYAYYLSMPVLAASANRGAKAEKKYKLQRTENFNNTRSSTRSFMEARNMPLPTTPEQLHATSQVPGDYIAAMNHIRQSPKLDDIPPVSGHDDDKTLWWRADFDRNLYVKNDELPQALYDKFDKDSEATEATHISNKYSLKSKPKQLEQSKPLLAEMFFRCPCTVIMSDGTRRPCGKVCRASSSWLYYTREGRNRAKNAWICIECDQLWEIIHGARFVILSDGRTALQLILDEPPPSLLSRTPSDNIWKALLGDYDLDSTIKLNALMPSREPEGEPLPKYADAGTPRARPPAKPRGYYGDIDAELDSVMAQRLAGGAYAHVPLAPDELARQPPRDNNAGAVRYAYPLQGAGEPLRSNNFWKSTTPAPPPGLIPSAEVAPRCVTPPPRDTTGPAAPPPRPKAPPPDAEYYEARAAERMARAATGLGKAAPVGLSPPPPDDPAPVPKRPPTTYTDHPAEPVEPEYYALVENCPNHHLQRCPDWGSGKGCPMHPQCALYHDLAVRSDCHRYIRGTTCRMDCRYIHDSLPGGVWMSPQQDFRMADQGAYRPDYRGPPPPGTAYYMRYNAAPPAHWPPVPQPTPPINLVPLRPQAYPDPLTGNYLSEGLKRYYRGIIAGLATREAKLGLLQHLRQRWRTDRIAAYSADNDLTEHYNAVSQWANDLYADLLAAP</sequence>
<keyword evidence="4 6" id="KW-0472">Membrane</keyword>
<feature type="compositionally biased region" description="Pro residues" evidence="5">
    <location>
        <begin position="1097"/>
        <end position="1120"/>
    </location>
</feature>
<dbReference type="PANTHER" id="PTHR10231">
    <property type="entry name" value="NUCLEOTIDE-SUGAR TRANSMEMBRANE TRANSPORTER"/>
    <property type="match status" value="1"/>
</dbReference>
<keyword evidence="3 6" id="KW-1133">Transmembrane helix</keyword>
<dbReference type="EMBL" id="CAJNNV010029579">
    <property type="protein sequence ID" value="CAE8629048.1"/>
    <property type="molecule type" value="Genomic_DNA"/>
</dbReference>
<evidence type="ECO:0000256" key="3">
    <source>
        <dbReference type="ARBA" id="ARBA00022989"/>
    </source>
</evidence>
<evidence type="ECO:0000313" key="8">
    <source>
        <dbReference type="Proteomes" id="UP000654075"/>
    </source>
</evidence>
<feature type="transmembrane region" description="Helical" evidence="6">
    <location>
        <begin position="113"/>
        <end position="133"/>
    </location>
</feature>
<evidence type="ECO:0000256" key="1">
    <source>
        <dbReference type="ARBA" id="ARBA00004141"/>
    </source>
</evidence>
<feature type="non-terminal residue" evidence="7">
    <location>
        <position position="1383"/>
    </location>
</feature>
<name>A0A813GPJ3_POLGL</name>
<organism evidence="7 8">
    <name type="scientific">Polarella glacialis</name>
    <name type="common">Dinoflagellate</name>
    <dbReference type="NCBI Taxonomy" id="89957"/>
    <lineage>
        <taxon>Eukaryota</taxon>
        <taxon>Sar</taxon>
        <taxon>Alveolata</taxon>
        <taxon>Dinophyceae</taxon>
        <taxon>Suessiales</taxon>
        <taxon>Suessiaceae</taxon>
        <taxon>Polarella</taxon>
    </lineage>
</organism>
<keyword evidence="8" id="KW-1185">Reference proteome</keyword>
<dbReference type="GO" id="GO:0015165">
    <property type="term" value="F:pyrimidine nucleotide-sugar transmembrane transporter activity"/>
    <property type="evidence" value="ECO:0007669"/>
    <property type="project" value="InterPro"/>
</dbReference>
<feature type="region of interest" description="Disordered" evidence="5">
    <location>
        <begin position="983"/>
        <end position="1008"/>
    </location>
</feature>
<feature type="transmembrane region" description="Helical" evidence="6">
    <location>
        <begin position="145"/>
        <end position="167"/>
    </location>
</feature>
<feature type="compositionally biased region" description="Pro residues" evidence="5">
    <location>
        <begin position="1147"/>
        <end position="1162"/>
    </location>
</feature>
<comment type="subcellular location">
    <subcellularLocation>
        <location evidence="1">Membrane</location>
        <topology evidence="1">Multi-pass membrane protein</topology>
    </subcellularLocation>
</comment>
<dbReference type="InterPro" id="IPR037185">
    <property type="entry name" value="EmrE-like"/>
</dbReference>
<feature type="region of interest" description="Disordered" evidence="5">
    <location>
        <begin position="1070"/>
        <end position="1121"/>
    </location>
</feature>
<gene>
    <name evidence="7" type="ORF">PGLA1383_LOCUS45622</name>
</gene>
<dbReference type="Pfam" id="PF04142">
    <property type="entry name" value="Nuc_sug_transp"/>
    <property type="match status" value="1"/>
</dbReference>
<dbReference type="InterPro" id="IPR007271">
    <property type="entry name" value="Nuc_sug_transpt"/>
</dbReference>
<dbReference type="SUPFAM" id="SSF103481">
    <property type="entry name" value="Multidrug resistance efflux transporter EmrE"/>
    <property type="match status" value="1"/>
</dbReference>
<dbReference type="OrthoDB" id="408493at2759"/>
<evidence type="ECO:0000256" key="4">
    <source>
        <dbReference type="ARBA" id="ARBA00023136"/>
    </source>
</evidence>
<dbReference type="PRINTS" id="PR01217">
    <property type="entry name" value="PRICHEXTENSN"/>
</dbReference>
<evidence type="ECO:0000256" key="2">
    <source>
        <dbReference type="ARBA" id="ARBA00022692"/>
    </source>
</evidence>
<evidence type="ECO:0000313" key="7">
    <source>
        <dbReference type="EMBL" id="CAE8629048.1"/>
    </source>
</evidence>
<dbReference type="Proteomes" id="UP000654075">
    <property type="component" value="Unassembled WGS sequence"/>
</dbReference>
<feature type="region of interest" description="Disordered" evidence="5">
    <location>
        <begin position="1141"/>
        <end position="1171"/>
    </location>
</feature>
<feature type="transmembrane region" description="Helical" evidence="6">
    <location>
        <begin position="81"/>
        <end position="101"/>
    </location>
</feature>
<evidence type="ECO:0000256" key="5">
    <source>
        <dbReference type="SAM" id="MobiDB-lite"/>
    </source>
</evidence>
<proteinExistence type="predicted"/>
<comment type="caution">
    <text evidence="7">The sequence shown here is derived from an EMBL/GenBank/DDBJ whole genome shotgun (WGS) entry which is preliminary data.</text>
</comment>
<keyword evidence="2 6" id="KW-0812">Transmembrane</keyword>